<keyword evidence="4" id="KW-0813">Transport</keyword>
<evidence type="ECO:0000256" key="6">
    <source>
        <dbReference type="ARBA" id="ARBA00022500"/>
    </source>
</evidence>
<gene>
    <name evidence="12" type="ORF">CKO28_09465</name>
</gene>
<evidence type="ECO:0000256" key="9">
    <source>
        <dbReference type="ARBA" id="ARBA00023136"/>
    </source>
</evidence>
<evidence type="ECO:0000256" key="11">
    <source>
        <dbReference type="SAM" id="MobiDB-lite"/>
    </source>
</evidence>
<proteinExistence type="inferred from homology"/>
<evidence type="ECO:0000313" key="12">
    <source>
        <dbReference type="EMBL" id="MBK1668263.1"/>
    </source>
</evidence>
<comment type="subcellular location">
    <subcellularLocation>
        <location evidence="1">Cell membrane</location>
        <topology evidence="1">Peripheral membrane protein</topology>
        <orientation evidence="1">Cytoplasmic side</orientation>
    </subcellularLocation>
</comment>
<evidence type="ECO:0000256" key="7">
    <source>
        <dbReference type="ARBA" id="ARBA00022795"/>
    </source>
</evidence>
<dbReference type="InterPro" id="IPR053716">
    <property type="entry name" value="Flag_assembly_chemotaxis_eff"/>
</dbReference>
<evidence type="ECO:0000256" key="3">
    <source>
        <dbReference type="ARBA" id="ARBA00020392"/>
    </source>
</evidence>
<evidence type="ECO:0000256" key="2">
    <source>
        <dbReference type="ARBA" id="ARBA00010004"/>
    </source>
</evidence>
<keyword evidence="9" id="KW-0472">Membrane</keyword>
<sequence>MSALDNLVRISRWHLDEARQRLGDLERLEARLQDDIGRLDANLKAEQTAARETEIARAAYPAYAEAQKLRRQRLERSIDDVRGQIAEAREAVAEAYREAKKYELARDNERARAQAKRDRAEAAQMDEMGLQLHRRKQGAGGNGG</sequence>
<accession>A0ABS1DCS2</accession>
<evidence type="ECO:0000256" key="5">
    <source>
        <dbReference type="ARBA" id="ARBA00022475"/>
    </source>
</evidence>
<dbReference type="Gene3D" id="1.10.287.1700">
    <property type="match status" value="1"/>
</dbReference>
<reference evidence="12 13" key="1">
    <citation type="journal article" date="2020" name="Microorganisms">
        <title>Osmotic Adaptation and Compatible Solute Biosynthesis of Phototrophic Bacteria as Revealed from Genome Analyses.</title>
        <authorList>
            <person name="Imhoff J.F."/>
            <person name="Rahn T."/>
            <person name="Kunzel S."/>
            <person name="Keller A."/>
            <person name="Neulinger S.C."/>
        </authorList>
    </citation>
    <scope>NUCLEOTIDE SEQUENCE [LARGE SCALE GENOMIC DNA]</scope>
    <source>
        <strain evidence="12 13">DSM 9895</strain>
    </source>
</reference>
<dbReference type="Proteomes" id="UP001296873">
    <property type="component" value="Unassembled WGS sequence"/>
</dbReference>
<protein>
    <recommendedName>
        <fullName evidence="3">Flagellar FliJ protein</fullName>
    </recommendedName>
</protein>
<comment type="caution">
    <text evidence="12">The sequence shown here is derived from an EMBL/GenBank/DDBJ whole genome shotgun (WGS) entry which is preliminary data.</text>
</comment>
<dbReference type="Pfam" id="PF02050">
    <property type="entry name" value="FliJ"/>
    <property type="match status" value="1"/>
</dbReference>
<dbReference type="EMBL" id="NRRL01000020">
    <property type="protein sequence ID" value="MBK1668263.1"/>
    <property type="molecule type" value="Genomic_DNA"/>
</dbReference>
<keyword evidence="10" id="KW-1006">Bacterial flagellum protein export</keyword>
<evidence type="ECO:0000256" key="4">
    <source>
        <dbReference type="ARBA" id="ARBA00022448"/>
    </source>
</evidence>
<feature type="compositionally biased region" description="Basic and acidic residues" evidence="11">
    <location>
        <begin position="106"/>
        <end position="121"/>
    </location>
</feature>
<name>A0ABS1DCS2_9PROT</name>
<comment type="similarity">
    <text evidence="2">Belongs to the FliJ family.</text>
</comment>
<evidence type="ECO:0000313" key="13">
    <source>
        <dbReference type="Proteomes" id="UP001296873"/>
    </source>
</evidence>
<organism evidence="12 13">
    <name type="scientific">Rhodovibrio sodomensis</name>
    <dbReference type="NCBI Taxonomy" id="1088"/>
    <lineage>
        <taxon>Bacteria</taxon>
        <taxon>Pseudomonadati</taxon>
        <taxon>Pseudomonadota</taxon>
        <taxon>Alphaproteobacteria</taxon>
        <taxon>Rhodospirillales</taxon>
        <taxon>Rhodovibrionaceae</taxon>
        <taxon>Rhodovibrio</taxon>
    </lineage>
</organism>
<keyword evidence="8" id="KW-0653">Protein transport</keyword>
<feature type="region of interest" description="Disordered" evidence="11">
    <location>
        <begin position="106"/>
        <end position="144"/>
    </location>
</feature>
<dbReference type="InterPro" id="IPR012823">
    <property type="entry name" value="Flagell_FliJ"/>
</dbReference>
<evidence type="ECO:0000256" key="8">
    <source>
        <dbReference type="ARBA" id="ARBA00022927"/>
    </source>
</evidence>
<evidence type="ECO:0000256" key="1">
    <source>
        <dbReference type="ARBA" id="ARBA00004413"/>
    </source>
</evidence>
<keyword evidence="7" id="KW-1005">Bacterial flagellum biogenesis</keyword>
<keyword evidence="13" id="KW-1185">Reference proteome</keyword>
<keyword evidence="6" id="KW-0145">Chemotaxis</keyword>
<dbReference type="RefSeq" id="WP_200340532.1">
    <property type="nucleotide sequence ID" value="NZ_NRRL01000020.1"/>
</dbReference>
<evidence type="ECO:0000256" key="10">
    <source>
        <dbReference type="ARBA" id="ARBA00023225"/>
    </source>
</evidence>
<keyword evidence="5" id="KW-1003">Cell membrane</keyword>